<evidence type="ECO:0000256" key="5">
    <source>
        <dbReference type="SAM" id="SignalP"/>
    </source>
</evidence>
<sequence>MLSSKLFIHSLLLRVASAAAQGGWTNGPSATGTKDPNVAVGCDYWVNDVQSTDTCEAVEEFFSITQDQLVSWNPSLQPDYCVLVPKWSYCVSGPAVTGTSASSAANTPAGTLSYSGTSAPTQSGIAKSCTKYHLVQNGDSCNSIQDQYMTFTLSQFYSWNPAISHGCKGLKNGDFVCIAAKTPSGSASSTSAFPTQTGVVGNCNKWHFVSGSDDCDSIRDEYNLTPAQFYHLNPATGPKCTNLWRKTNVCVGAPGTTPSATTTGTTTASTTSSSPSAFPTQTGVPSDCNKWHFVTGNDDCNSIRSEYNLTPAQFYQLNPATGSKCTNLWRETNVCVGSPDITSSA</sequence>
<evidence type="ECO:0000259" key="6">
    <source>
        <dbReference type="PROSITE" id="PS51782"/>
    </source>
</evidence>
<keyword evidence="1" id="KW-0147">Chitin-binding</keyword>
<feature type="domain" description="LysM" evidence="6">
    <location>
        <begin position="205"/>
        <end position="251"/>
    </location>
</feature>
<dbReference type="Proteomes" id="UP001154252">
    <property type="component" value="Unassembled WGS sequence"/>
</dbReference>
<protein>
    <recommendedName>
        <fullName evidence="6">LysM domain-containing protein</fullName>
    </recommendedName>
</protein>
<dbReference type="InterPro" id="IPR052210">
    <property type="entry name" value="LysM1-like"/>
</dbReference>
<dbReference type="GO" id="GO:0008061">
    <property type="term" value="F:chitin binding"/>
    <property type="evidence" value="ECO:0007669"/>
    <property type="project" value="UniProtKB-KW"/>
</dbReference>
<evidence type="ECO:0000256" key="1">
    <source>
        <dbReference type="ARBA" id="ARBA00022669"/>
    </source>
</evidence>
<organism evidence="7 8">
    <name type="scientific">Penicillium egyptiacum</name>
    <dbReference type="NCBI Taxonomy" id="1303716"/>
    <lineage>
        <taxon>Eukaryota</taxon>
        <taxon>Fungi</taxon>
        <taxon>Dikarya</taxon>
        <taxon>Ascomycota</taxon>
        <taxon>Pezizomycotina</taxon>
        <taxon>Eurotiomycetes</taxon>
        <taxon>Eurotiomycetidae</taxon>
        <taxon>Eurotiales</taxon>
        <taxon>Aspergillaceae</taxon>
        <taxon>Penicillium</taxon>
    </lineage>
</organism>
<feature type="domain" description="LysM" evidence="6">
    <location>
        <begin position="290"/>
        <end position="336"/>
    </location>
</feature>
<proteinExistence type="predicted"/>
<evidence type="ECO:0000256" key="2">
    <source>
        <dbReference type="ARBA" id="ARBA00022729"/>
    </source>
</evidence>
<dbReference type="EMBL" id="CAJVRC010000892">
    <property type="protein sequence ID" value="CAG8907921.1"/>
    <property type="molecule type" value="Genomic_DNA"/>
</dbReference>
<dbReference type="Gene3D" id="3.10.350.10">
    <property type="entry name" value="LysM domain"/>
    <property type="match status" value="4"/>
</dbReference>
<evidence type="ECO:0000313" key="8">
    <source>
        <dbReference type="Proteomes" id="UP001154252"/>
    </source>
</evidence>
<keyword evidence="2 5" id="KW-0732">Signal</keyword>
<dbReference type="AlphaFoldDB" id="A0A9W4KH29"/>
<feature type="signal peptide" evidence="5">
    <location>
        <begin position="1"/>
        <end position="18"/>
    </location>
</feature>
<feature type="region of interest" description="Disordered" evidence="4">
    <location>
        <begin position="255"/>
        <end position="279"/>
    </location>
</feature>
<dbReference type="PROSITE" id="PS51782">
    <property type="entry name" value="LYSM"/>
    <property type="match status" value="3"/>
</dbReference>
<name>A0A9W4KH29_9EURO</name>
<dbReference type="OrthoDB" id="2281372at2759"/>
<evidence type="ECO:0000256" key="3">
    <source>
        <dbReference type="ARBA" id="ARBA00023026"/>
    </source>
</evidence>
<evidence type="ECO:0000313" key="7">
    <source>
        <dbReference type="EMBL" id="CAG8907921.1"/>
    </source>
</evidence>
<keyword evidence="8" id="KW-1185">Reference proteome</keyword>
<feature type="chain" id="PRO_5040927890" description="LysM domain-containing protein" evidence="5">
    <location>
        <begin position="19"/>
        <end position="345"/>
    </location>
</feature>
<evidence type="ECO:0000256" key="4">
    <source>
        <dbReference type="SAM" id="MobiDB-lite"/>
    </source>
</evidence>
<dbReference type="InterPro" id="IPR036779">
    <property type="entry name" value="LysM_dom_sf"/>
</dbReference>
<keyword evidence="3" id="KW-0843">Virulence</keyword>
<dbReference type="PANTHER" id="PTHR34997">
    <property type="entry name" value="AM15"/>
    <property type="match status" value="1"/>
</dbReference>
<comment type="caution">
    <text evidence="7">The sequence shown here is derived from an EMBL/GenBank/DDBJ whole genome shotgun (WGS) entry which is preliminary data.</text>
</comment>
<dbReference type="SUPFAM" id="SSF54106">
    <property type="entry name" value="LysM domain"/>
    <property type="match status" value="3"/>
</dbReference>
<dbReference type="PANTHER" id="PTHR34997:SF2">
    <property type="entry name" value="LYSM DOMAIN-CONTAINING PROTEIN-RELATED"/>
    <property type="match status" value="1"/>
</dbReference>
<feature type="domain" description="LysM" evidence="6">
    <location>
        <begin position="131"/>
        <end position="178"/>
    </location>
</feature>
<dbReference type="InterPro" id="IPR018392">
    <property type="entry name" value="LysM"/>
</dbReference>
<dbReference type="Pfam" id="PF01476">
    <property type="entry name" value="LysM"/>
    <property type="match status" value="1"/>
</dbReference>
<dbReference type="CDD" id="cd00118">
    <property type="entry name" value="LysM"/>
    <property type="match status" value="1"/>
</dbReference>
<gene>
    <name evidence="7" type="ORF">PEGY_LOCUS8956</name>
</gene>
<reference evidence="7" key="1">
    <citation type="submission" date="2021-07" db="EMBL/GenBank/DDBJ databases">
        <authorList>
            <person name="Branca A.L. A."/>
        </authorList>
    </citation>
    <scope>NUCLEOTIDE SEQUENCE</scope>
</reference>
<accession>A0A9W4KH29</accession>